<dbReference type="InParanoid" id="A0A2J6TJR1"/>
<dbReference type="OrthoDB" id="46396at2759"/>
<dbReference type="EMBL" id="KZ613782">
    <property type="protein sequence ID" value="PMD63257.1"/>
    <property type="molecule type" value="Genomic_DNA"/>
</dbReference>
<keyword evidence="3" id="KW-0813">Transport</keyword>
<dbReference type="GO" id="GO:0015205">
    <property type="term" value="F:nucleobase transmembrane transporter activity"/>
    <property type="evidence" value="ECO:0007669"/>
    <property type="project" value="TreeGrafter"/>
</dbReference>
<comment type="similarity">
    <text evidence="2">Belongs to the SLC29A/ENT transporter (TC 2.A.57) family.</text>
</comment>
<name>A0A2J6TJR1_9HELO</name>
<feature type="transmembrane region" description="Helical" evidence="7">
    <location>
        <begin position="43"/>
        <end position="63"/>
    </location>
</feature>
<evidence type="ECO:0000256" key="7">
    <source>
        <dbReference type="SAM" id="Phobius"/>
    </source>
</evidence>
<feature type="transmembrane region" description="Helical" evidence="7">
    <location>
        <begin position="83"/>
        <end position="103"/>
    </location>
</feature>
<comment type="subcellular location">
    <subcellularLocation>
        <location evidence="1">Membrane</location>
        <topology evidence="1">Multi-pass membrane protein</topology>
    </subcellularLocation>
</comment>
<proteinExistence type="inferred from homology"/>
<protein>
    <recommendedName>
        <fullName evidence="10">Nucleoside transporter family</fullName>
    </recommendedName>
</protein>
<keyword evidence="4 7" id="KW-0812">Transmembrane</keyword>
<reference evidence="8 9" key="1">
    <citation type="submission" date="2016-04" db="EMBL/GenBank/DDBJ databases">
        <title>A degradative enzymes factory behind the ericoid mycorrhizal symbiosis.</title>
        <authorList>
            <consortium name="DOE Joint Genome Institute"/>
            <person name="Martino E."/>
            <person name="Morin E."/>
            <person name="Grelet G."/>
            <person name="Kuo A."/>
            <person name="Kohler A."/>
            <person name="Daghino S."/>
            <person name="Barry K."/>
            <person name="Choi C."/>
            <person name="Cichocki N."/>
            <person name="Clum A."/>
            <person name="Copeland A."/>
            <person name="Hainaut M."/>
            <person name="Haridas S."/>
            <person name="Labutti K."/>
            <person name="Lindquist E."/>
            <person name="Lipzen A."/>
            <person name="Khouja H.-R."/>
            <person name="Murat C."/>
            <person name="Ohm R."/>
            <person name="Olson A."/>
            <person name="Spatafora J."/>
            <person name="Veneault-Fourrey C."/>
            <person name="Henrissat B."/>
            <person name="Grigoriev I."/>
            <person name="Martin F."/>
            <person name="Perotto S."/>
        </authorList>
    </citation>
    <scope>NUCLEOTIDE SEQUENCE [LARGE SCALE GENOMIC DNA]</scope>
    <source>
        <strain evidence="8 9">E</strain>
    </source>
</reference>
<evidence type="ECO:0000256" key="5">
    <source>
        <dbReference type="ARBA" id="ARBA00022989"/>
    </source>
</evidence>
<dbReference type="PANTHER" id="PTHR10332:SF88">
    <property type="entry name" value="EQUILIBRATIVE NUCLEOSIDE TRANSPORTER 1, ISOFORM A"/>
    <property type="match status" value="1"/>
</dbReference>
<evidence type="ECO:0000313" key="9">
    <source>
        <dbReference type="Proteomes" id="UP000235371"/>
    </source>
</evidence>
<dbReference type="FunCoup" id="A0A2J6TJR1">
    <property type="interactions" value="292"/>
</dbReference>
<dbReference type="AlphaFoldDB" id="A0A2J6TJR1"/>
<dbReference type="Proteomes" id="UP000235371">
    <property type="component" value="Unassembled WGS sequence"/>
</dbReference>
<dbReference type="GO" id="GO:0000329">
    <property type="term" value="C:fungal-type vacuole membrane"/>
    <property type="evidence" value="ECO:0007669"/>
    <property type="project" value="TreeGrafter"/>
</dbReference>
<dbReference type="PANTHER" id="PTHR10332">
    <property type="entry name" value="EQUILIBRATIVE NUCLEOSIDE TRANSPORTER"/>
    <property type="match status" value="1"/>
</dbReference>
<evidence type="ECO:0000256" key="3">
    <source>
        <dbReference type="ARBA" id="ARBA00022448"/>
    </source>
</evidence>
<dbReference type="STRING" id="1095630.A0A2J6TJR1"/>
<dbReference type="GO" id="GO:0034257">
    <property type="term" value="F:nicotinamide riboside transmembrane transporter activity"/>
    <property type="evidence" value="ECO:0007669"/>
    <property type="project" value="TreeGrafter"/>
</dbReference>
<feature type="transmembrane region" description="Helical" evidence="7">
    <location>
        <begin position="115"/>
        <end position="132"/>
    </location>
</feature>
<dbReference type="GeneID" id="36582377"/>
<keyword evidence="6 7" id="KW-0472">Membrane</keyword>
<feature type="transmembrane region" description="Helical" evidence="7">
    <location>
        <begin position="374"/>
        <end position="399"/>
    </location>
</feature>
<evidence type="ECO:0000256" key="4">
    <source>
        <dbReference type="ARBA" id="ARBA00022692"/>
    </source>
</evidence>
<evidence type="ECO:0000256" key="2">
    <source>
        <dbReference type="ARBA" id="ARBA00007965"/>
    </source>
</evidence>
<feature type="transmembrane region" description="Helical" evidence="7">
    <location>
        <begin position="144"/>
        <end position="162"/>
    </location>
</feature>
<dbReference type="GO" id="GO:0005886">
    <property type="term" value="C:plasma membrane"/>
    <property type="evidence" value="ECO:0007669"/>
    <property type="project" value="TreeGrafter"/>
</dbReference>
<gene>
    <name evidence="8" type="ORF">K444DRAFT_523565</name>
</gene>
<dbReference type="Pfam" id="PF01733">
    <property type="entry name" value="Nucleoside_tran"/>
    <property type="match status" value="1"/>
</dbReference>
<sequence length="436" mass="48221">MPKKLKPSARADQSYVPLISAPKRHSNGRRDVEAVCSKNLFSLLNYFCFFVIGLSMMWTWSMILQAVPFFHRRFRENPWILQYFQAFYLVFFAFTMLTVTLVLGSRKSRPSYTSYLGSALIAYFVVATLLMLSTLPCLNMGANIYFLFTLVMVVITAVANGLSQNAAFAFAAGFGRTEYAPAIMTGEALAGLLPSSIEIASALAFPSAYFEVDENNTSQTYYLTLNYFLSAAVVGSASLCAFKFLVRRAPTHFHPKTTKRTSNRTRMASKLQWPALANFMCLCISSVSPVFISKIVSVVPVEKASIIFRPEAFIPLAIVLWNVGDLLGSVMAVHSLFLIKYPRLLFILSLSRLVFVPLYLMCNIDGRGSVAGDWFYLIIVQFLFGLTHGWLSGASMMGVPVWINEEDREEAGAFMGMTLVAGLVAGSMLGLAAAQA</sequence>
<evidence type="ECO:0000256" key="6">
    <source>
        <dbReference type="ARBA" id="ARBA00023136"/>
    </source>
</evidence>
<dbReference type="RefSeq" id="XP_024740161.1">
    <property type="nucleotide sequence ID" value="XM_024874297.1"/>
</dbReference>
<feature type="transmembrane region" description="Helical" evidence="7">
    <location>
        <begin position="344"/>
        <end position="362"/>
    </location>
</feature>
<keyword evidence="5 7" id="KW-1133">Transmembrane helix</keyword>
<accession>A0A2J6TJR1</accession>
<organism evidence="8 9">
    <name type="scientific">Hyaloscypha bicolor E</name>
    <dbReference type="NCBI Taxonomy" id="1095630"/>
    <lineage>
        <taxon>Eukaryota</taxon>
        <taxon>Fungi</taxon>
        <taxon>Dikarya</taxon>
        <taxon>Ascomycota</taxon>
        <taxon>Pezizomycotina</taxon>
        <taxon>Leotiomycetes</taxon>
        <taxon>Helotiales</taxon>
        <taxon>Hyaloscyphaceae</taxon>
        <taxon>Hyaloscypha</taxon>
        <taxon>Hyaloscypha bicolor</taxon>
    </lineage>
</organism>
<evidence type="ECO:0008006" key="10">
    <source>
        <dbReference type="Google" id="ProtNLM"/>
    </source>
</evidence>
<feature type="transmembrane region" description="Helical" evidence="7">
    <location>
        <begin position="183"/>
        <end position="205"/>
    </location>
</feature>
<keyword evidence="9" id="KW-1185">Reference proteome</keyword>
<evidence type="ECO:0000313" key="8">
    <source>
        <dbReference type="EMBL" id="PMD63257.1"/>
    </source>
</evidence>
<evidence type="ECO:0000256" key="1">
    <source>
        <dbReference type="ARBA" id="ARBA00004141"/>
    </source>
</evidence>
<feature type="transmembrane region" description="Helical" evidence="7">
    <location>
        <begin position="225"/>
        <end position="246"/>
    </location>
</feature>
<dbReference type="PIRSF" id="PIRSF016379">
    <property type="entry name" value="ENT"/>
    <property type="match status" value="1"/>
</dbReference>
<feature type="transmembrane region" description="Helical" evidence="7">
    <location>
        <begin position="411"/>
        <end position="434"/>
    </location>
</feature>
<dbReference type="InterPro" id="IPR002259">
    <property type="entry name" value="Eqnu_transpt"/>
</dbReference>
<feature type="transmembrane region" description="Helical" evidence="7">
    <location>
        <begin position="312"/>
        <end position="337"/>
    </location>
</feature>